<evidence type="ECO:0000313" key="3">
    <source>
        <dbReference type="Proteomes" id="UP001163046"/>
    </source>
</evidence>
<dbReference type="AlphaFoldDB" id="A0A9W9ZWM9"/>
<comment type="caution">
    <text evidence="2">The sequence shown here is derived from an EMBL/GenBank/DDBJ whole genome shotgun (WGS) entry which is preliminary data.</text>
</comment>
<evidence type="ECO:0000313" key="2">
    <source>
        <dbReference type="EMBL" id="KAJ7387354.1"/>
    </source>
</evidence>
<protein>
    <submittedName>
        <fullName evidence="2">Uncharacterized protein</fullName>
    </submittedName>
</protein>
<name>A0A9W9ZWM9_9CNID</name>
<feature type="region of interest" description="Disordered" evidence="1">
    <location>
        <begin position="1"/>
        <end position="22"/>
    </location>
</feature>
<dbReference type="OrthoDB" id="5985688at2759"/>
<keyword evidence="3" id="KW-1185">Reference proteome</keyword>
<proteinExistence type="predicted"/>
<dbReference type="EMBL" id="MU825874">
    <property type="protein sequence ID" value="KAJ7387354.1"/>
    <property type="molecule type" value="Genomic_DNA"/>
</dbReference>
<accession>A0A9W9ZWM9</accession>
<feature type="compositionally biased region" description="Low complexity" evidence="1">
    <location>
        <begin position="46"/>
        <end position="76"/>
    </location>
</feature>
<dbReference type="Proteomes" id="UP001163046">
    <property type="component" value="Unassembled WGS sequence"/>
</dbReference>
<organism evidence="2 3">
    <name type="scientific">Desmophyllum pertusum</name>
    <dbReference type="NCBI Taxonomy" id="174260"/>
    <lineage>
        <taxon>Eukaryota</taxon>
        <taxon>Metazoa</taxon>
        <taxon>Cnidaria</taxon>
        <taxon>Anthozoa</taxon>
        <taxon>Hexacorallia</taxon>
        <taxon>Scleractinia</taxon>
        <taxon>Caryophylliina</taxon>
        <taxon>Caryophylliidae</taxon>
        <taxon>Desmophyllum</taxon>
    </lineage>
</organism>
<evidence type="ECO:0000256" key="1">
    <source>
        <dbReference type="SAM" id="MobiDB-lite"/>
    </source>
</evidence>
<sequence>MGETAGNNDDDDDELLTSSSNGDVNQILQNLTIQIMSLSVSPPPVTTCTPSPTRSSTTSSLSSSSQPSPCQSSSQRRPPHCSTCGHLQQGHQRLTSRGALDELLHLVTRPNHAKLAAVLILPPDKSMLLLIGSNDEACLLEGHTHLDTGAIIAASGPGKLKEIASYIDFMARRDWTSNPTPFDVTFVTLL</sequence>
<feature type="region of interest" description="Disordered" evidence="1">
    <location>
        <begin position="40"/>
        <end position="87"/>
    </location>
</feature>
<gene>
    <name evidence="2" type="ORF">OS493_004345</name>
</gene>
<reference evidence="2" key="1">
    <citation type="submission" date="2023-01" db="EMBL/GenBank/DDBJ databases">
        <title>Genome assembly of the deep-sea coral Lophelia pertusa.</title>
        <authorList>
            <person name="Herrera S."/>
            <person name="Cordes E."/>
        </authorList>
    </citation>
    <scope>NUCLEOTIDE SEQUENCE</scope>
    <source>
        <strain evidence="2">USNM1676648</strain>
        <tissue evidence="2">Polyp</tissue>
    </source>
</reference>